<proteinExistence type="predicted"/>
<dbReference type="SUPFAM" id="SSF143011">
    <property type="entry name" value="RelE-like"/>
    <property type="match status" value="1"/>
</dbReference>
<organism evidence="1 2">
    <name type="scientific">Candidatus Campbellbacteria bacterium RIFCSPLOWO2_02_FULL_35_11</name>
    <dbReference type="NCBI Taxonomy" id="1797581"/>
    <lineage>
        <taxon>Bacteria</taxon>
        <taxon>Candidatus Campbelliibacteriota</taxon>
    </lineage>
</organism>
<dbReference type="EMBL" id="MFAD01000002">
    <property type="protein sequence ID" value="OGD70857.1"/>
    <property type="molecule type" value="Genomic_DNA"/>
</dbReference>
<evidence type="ECO:0008006" key="3">
    <source>
        <dbReference type="Google" id="ProtNLM"/>
    </source>
</evidence>
<gene>
    <name evidence="1" type="ORF">A3I18_01300</name>
</gene>
<evidence type="ECO:0000313" key="1">
    <source>
        <dbReference type="EMBL" id="OGD70857.1"/>
    </source>
</evidence>
<accession>A0A1F5ETY4</accession>
<sequence length="85" mass="10345">MKIKITPLFEKHYKKLSKDIKERAKEKEKLFRENPFHPLLNTHKLSGKEKESWVFWITYSYRIKFIFLNNDEALFLDVGTHGIYK</sequence>
<evidence type="ECO:0000313" key="2">
    <source>
        <dbReference type="Proteomes" id="UP000186545"/>
    </source>
</evidence>
<comment type="caution">
    <text evidence="1">The sequence shown here is derived from an EMBL/GenBank/DDBJ whole genome shotgun (WGS) entry which is preliminary data.</text>
</comment>
<protein>
    <recommendedName>
        <fullName evidence="3">Type II toxin-antitoxin system mRNA interferase toxin, RelE/StbE family</fullName>
    </recommendedName>
</protein>
<name>A0A1F5ETY4_9BACT</name>
<reference evidence="1 2" key="1">
    <citation type="journal article" date="2016" name="Nat. Commun.">
        <title>Thousands of microbial genomes shed light on interconnected biogeochemical processes in an aquifer system.</title>
        <authorList>
            <person name="Anantharaman K."/>
            <person name="Brown C.T."/>
            <person name="Hug L.A."/>
            <person name="Sharon I."/>
            <person name="Castelle C.J."/>
            <person name="Probst A.J."/>
            <person name="Thomas B.C."/>
            <person name="Singh A."/>
            <person name="Wilkins M.J."/>
            <person name="Karaoz U."/>
            <person name="Brodie E.L."/>
            <person name="Williams K.H."/>
            <person name="Hubbard S.S."/>
            <person name="Banfield J.F."/>
        </authorList>
    </citation>
    <scope>NUCLEOTIDE SEQUENCE [LARGE SCALE GENOMIC DNA]</scope>
</reference>
<dbReference type="Gene3D" id="3.30.2310.20">
    <property type="entry name" value="RelE-like"/>
    <property type="match status" value="1"/>
</dbReference>
<dbReference type="AlphaFoldDB" id="A0A1F5ETY4"/>
<dbReference type="Proteomes" id="UP000186545">
    <property type="component" value="Unassembled WGS sequence"/>
</dbReference>
<dbReference type="InterPro" id="IPR035093">
    <property type="entry name" value="RelE/ParE_toxin_dom_sf"/>
</dbReference>